<evidence type="ECO:0000256" key="1">
    <source>
        <dbReference type="ARBA" id="ARBA00008361"/>
    </source>
</evidence>
<dbReference type="AlphaFoldDB" id="A0A0C9U5V9"/>
<keyword evidence="2 6" id="KW-0489">Methyltransferase</keyword>
<name>A0A0C9U5V9_PAXIN</name>
<reference evidence="8 9" key="1">
    <citation type="submission" date="2014-06" db="EMBL/GenBank/DDBJ databases">
        <authorList>
            <consortium name="DOE Joint Genome Institute"/>
            <person name="Kuo A."/>
            <person name="Kohler A."/>
            <person name="Nagy L.G."/>
            <person name="Floudas D."/>
            <person name="Copeland A."/>
            <person name="Barry K.W."/>
            <person name="Cichocki N."/>
            <person name="Veneault-Fourrey C."/>
            <person name="LaButti K."/>
            <person name="Lindquist E.A."/>
            <person name="Lipzen A."/>
            <person name="Lundell T."/>
            <person name="Morin E."/>
            <person name="Murat C."/>
            <person name="Sun H."/>
            <person name="Tunlid A."/>
            <person name="Henrissat B."/>
            <person name="Grigoriev I.V."/>
            <person name="Hibbett D.S."/>
            <person name="Martin F."/>
            <person name="Nordberg H.P."/>
            <person name="Cantor M.N."/>
            <person name="Hua S.X."/>
        </authorList>
    </citation>
    <scope>NUCLEOTIDE SEQUENCE [LARGE SCALE GENOMIC DNA]</scope>
    <source>
        <strain evidence="8 9">ATCC 200175</strain>
    </source>
</reference>
<evidence type="ECO:0000259" key="7">
    <source>
        <dbReference type="PROSITE" id="PS51515"/>
    </source>
</evidence>
<dbReference type="InterPro" id="IPR041698">
    <property type="entry name" value="Methyltransf_25"/>
</dbReference>
<evidence type="ECO:0000313" key="9">
    <source>
        <dbReference type="Proteomes" id="UP000053647"/>
    </source>
</evidence>
<evidence type="ECO:0000256" key="6">
    <source>
        <dbReference type="RuleBase" id="RU367087"/>
    </source>
</evidence>
<dbReference type="HOGENOM" id="CLU_004729_2_0_1"/>
<proteinExistence type="inferred from homology"/>
<dbReference type="GO" id="GO:0008171">
    <property type="term" value="F:O-methyltransferase activity"/>
    <property type="evidence" value="ECO:0007669"/>
    <property type="project" value="UniProtKB-UniRule"/>
</dbReference>
<dbReference type="InterPro" id="IPR039772">
    <property type="entry name" value="Bin3-like"/>
</dbReference>
<dbReference type="OrthoDB" id="540004at2759"/>
<evidence type="ECO:0000313" key="8">
    <source>
        <dbReference type="EMBL" id="KIJ14556.1"/>
    </source>
</evidence>
<accession>A0A0C9U5V9</accession>
<keyword evidence="9" id="KW-1185">Reference proteome</keyword>
<dbReference type="Gene3D" id="3.40.50.150">
    <property type="entry name" value="Vaccinia Virus protein VP39"/>
    <property type="match status" value="1"/>
</dbReference>
<dbReference type="EMBL" id="KN819342">
    <property type="protein sequence ID" value="KIJ14556.1"/>
    <property type="molecule type" value="Genomic_DNA"/>
</dbReference>
<dbReference type="GO" id="GO:0008173">
    <property type="term" value="F:RNA methyltransferase activity"/>
    <property type="evidence" value="ECO:0007669"/>
    <property type="project" value="UniProtKB-UniRule"/>
</dbReference>
<reference evidence="9" key="2">
    <citation type="submission" date="2015-01" db="EMBL/GenBank/DDBJ databases">
        <title>Evolutionary Origins and Diversification of the Mycorrhizal Mutualists.</title>
        <authorList>
            <consortium name="DOE Joint Genome Institute"/>
            <consortium name="Mycorrhizal Genomics Consortium"/>
            <person name="Kohler A."/>
            <person name="Kuo A."/>
            <person name="Nagy L.G."/>
            <person name="Floudas D."/>
            <person name="Copeland A."/>
            <person name="Barry K.W."/>
            <person name="Cichocki N."/>
            <person name="Veneault-Fourrey C."/>
            <person name="LaButti K."/>
            <person name="Lindquist E.A."/>
            <person name="Lipzen A."/>
            <person name="Lundell T."/>
            <person name="Morin E."/>
            <person name="Murat C."/>
            <person name="Riley R."/>
            <person name="Ohm R."/>
            <person name="Sun H."/>
            <person name="Tunlid A."/>
            <person name="Henrissat B."/>
            <person name="Grigoriev I.V."/>
            <person name="Hibbett D.S."/>
            <person name="Martin F."/>
        </authorList>
    </citation>
    <scope>NUCLEOTIDE SEQUENCE [LARGE SCALE GENOMIC DNA]</scope>
    <source>
        <strain evidence="9">ATCC 200175</strain>
    </source>
</reference>
<dbReference type="Pfam" id="PF13649">
    <property type="entry name" value="Methyltransf_25"/>
    <property type="match status" value="1"/>
</dbReference>
<dbReference type="Pfam" id="PF06859">
    <property type="entry name" value="Bin3"/>
    <property type="match status" value="1"/>
</dbReference>
<dbReference type="GO" id="GO:0040031">
    <property type="term" value="P:snRNA modification"/>
    <property type="evidence" value="ECO:0007669"/>
    <property type="project" value="TreeGrafter"/>
</dbReference>
<evidence type="ECO:0000256" key="2">
    <source>
        <dbReference type="ARBA" id="ARBA00022603"/>
    </source>
</evidence>
<dbReference type="InterPro" id="IPR024160">
    <property type="entry name" value="BIN3_SAM-bd_dom"/>
</dbReference>
<evidence type="ECO:0000256" key="3">
    <source>
        <dbReference type="ARBA" id="ARBA00022679"/>
    </source>
</evidence>
<comment type="similarity">
    <text evidence="1 6">Belongs to the methyltransferase superfamily.</text>
</comment>
<dbReference type="InterPro" id="IPR010675">
    <property type="entry name" value="Bin3_C"/>
</dbReference>
<feature type="domain" description="Bin3-type SAM" evidence="7">
    <location>
        <begin position="25"/>
        <end position="274"/>
    </location>
</feature>
<keyword evidence="3 6" id="KW-0808">Transferase</keyword>
<sequence>MASQDSTPVYGNYHGYYTKRPSIRDPRLALLPPTFFAGKHVLDIGCNEGWVTCEIAQSWGARRVVGVDIDDALVRAAWKRRRSLWSLQLPRAKAPREAEDGTTSKRIRLESESEFDDDPCDYFPMSCEQSHGPLSIPGNATGEHTFPHNVTFRTVDWVTEDSTSDECNYDVVLAFSITKWIHLNHGDDGIKKLFIRVHNNLKQGGVFILEPQAWDTYGKARRMDQRLKENAKGLKVRPDSFSDILQGLGFGPPQHLGSPGEGGFHRPVDLYIKK</sequence>
<dbReference type="PANTHER" id="PTHR12315:SF0">
    <property type="entry name" value="7SK SNRNA METHYLPHOSPHATE CAPPING ENZYME"/>
    <property type="match status" value="1"/>
</dbReference>
<evidence type="ECO:0000256" key="4">
    <source>
        <dbReference type="ARBA" id="ARBA00022691"/>
    </source>
</evidence>
<dbReference type="InterPro" id="IPR029063">
    <property type="entry name" value="SAM-dependent_MTases_sf"/>
</dbReference>
<dbReference type="CDD" id="cd02440">
    <property type="entry name" value="AdoMet_MTases"/>
    <property type="match status" value="1"/>
</dbReference>
<dbReference type="EC" id="2.1.1.-" evidence="6"/>
<dbReference type="PROSITE" id="PS51515">
    <property type="entry name" value="BIN3_SAM"/>
    <property type="match status" value="1"/>
</dbReference>
<keyword evidence="4 5" id="KW-0949">S-adenosyl-L-methionine</keyword>
<protein>
    <recommendedName>
        <fullName evidence="6">RNA methyltransferase</fullName>
        <ecNumber evidence="6">2.1.1.-</ecNumber>
    </recommendedName>
</protein>
<dbReference type="PANTHER" id="PTHR12315">
    <property type="entry name" value="BICOID-INTERACTING PROTEIN RELATED"/>
    <property type="match status" value="1"/>
</dbReference>
<dbReference type="GO" id="GO:0017069">
    <property type="term" value="F:snRNA binding"/>
    <property type="evidence" value="ECO:0007669"/>
    <property type="project" value="TreeGrafter"/>
</dbReference>
<dbReference type="Proteomes" id="UP000053647">
    <property type="component" value="Unassembled WGS sequence"/>
</dbReference>
<dbReference type="SUPFAM" id="SSF53335">
    <property type="entry name" value="S-adenosyl-L-methionine-dependent methyltransferases"/>
    <property type="match status" value="1"/>
</dbReference>
<organism evidence="8 9">
    <name type="scientific">Paxillus involutus ATCC 200175</name>
    <dbReference type="NCBI Taxonomy" id="664439"/>
    <lineage>
        <taxon>Eukaryota</taxon>
        <taxon>Fungi</taxon>
        <taxon>Dikarya</taxon>
        <taxon>Basidiomycota</taxon>
        <taxon>Agaricomycotina</taxon>
        <taxon>Agaricomycetes</taxon>
        <taxon>Agaricomycetidae</taxon>
        <taxon>Boletales</taxon>
        <taxon>Paxilineae</taxon>
        <taxon>Paxillaceae</taxon>
        <taxon>Paxillus</taxon>
    </lineage>
</organism>
<evidence type="ECO:0000256" key="5">
    <source>
        <dbReference type="PROSITE-ProRule" id="PRU00848"/>
    </source>
</evidence>
<gene>
    <name evidence="8" type="ORF">PAXINDRAFT_12659</name>
</gene>
<dbReference type="GO" id="GO:0032259">
    <property type="term" value="P:methylation"/>
    <property type="evidence" value="ECO:0007669"/>
    <property type="project" value="UniProtKB-KW"/>
</dbReference>